<evidence type="ECO:0000256" key="3">
    <source>
        <dbReference type="ARBA" id="ARBA00012154"/>
    </source>
</evidence>
<evidence type="ECO:0000256" key="11">
    <source>
        <dbReference type="HAMAP-Rule" id="MF_00109"/>
    </source>
</evidence>
<dbReference type="AlphaFoldDB" id="A0A0J9GUE3"/>
<dbReference type="PANTHER" id="PTHR21087">
    <property type="entry name" value="SHIKIMATE KINASE"/>
    <property type="match status" value="1"/>
</dbReference>
<dbReference type="GO" id="GO:0005524">
    <property type="term" value="F:ATP binding"/>
    <property type="evidence" value="ECO:0007669"/>
    <property type="project" value="UniProtKB-UniRule"/>
</dbReference>
<dbReference type="PATRIC" id="fig|1675527.3.peg.2279"/>
<dbReference type="GO" id="GO:0004765">
    <property type="term" value="F:shikimate kinase activity"/>
    <property type="evidence" value="ECO:0007669"/>
    <property type="project" value="UniProtKB-UniRule"/>
</dbReference>
<dbReference type="HAMAP" id="MF_00109">
    <property type="entry name" value="Shikimate_kinase"/>
    <property type="match status" value="1"/>
</dbReference>
<dbReference type="NCBIfam" id="NF010552">
    <property type="entry name" value="PRK13946.1"/>
    <property type="match status" value="1"/>
</dbReference>
<evidence type="ECO:0000313" key="13">
    <source>
        <dbReference type="Proteomes" id="UP000037178"/>
    </source>
</evidence>
<dbReference type="OrthoDB" id="9800332at2"/>
<evidence type="ECO:0000256" key="10">
    <source>
        <dbReference type="ARBA" id="ARBA00048567"/>
    </source>
</evidence>
<feature type="binding site" evidence="11">
    <location>
        <position position="20"/>
    </location>
    <ligand>
        <name>Mg(2+)</name>
        <dbReference type="ChEBI" id="CHEBI:18420"/>
    </ligand>
</feature>
<feature type="binding site" evidence="11">
    <location>
        <position position="62"/>
    </location>
    <ligand>
        <name>substrate</name>
    </ligand>
</feature>
<dbReference type="UniPathway" id="UPA00053">
    <property type="reaction ID" value="UER00088"/>
</dbReference>
<keyword evidence="11" id="KW-0963">Cytoplasm</keyword>
<comment type="subunit">
    <text evidence="11">Monomer.</text>
</comment>
<keyword evidence="9 11" id="KW-0057">Aromatic amino acid biosynthesis</keyword>
<comment type="function">
    <text evidence="11">Catalyzes the specific phosphorylation of the 3-hydroxyl group of shikimic acid using ATP as a cosubstrate.</text>
</comment>
<dbReference type="CDD" id="cd00464">
    <property type="entry name" value="SK"/>
    <property type="match status" value="1"/>
</dbReference>
<accession>A0A0J9GUE3</accession>
<comment type="similarity">
    <text evidence="2 11">Belongs to the shikimate kinase family.</text>
</comment>
<evidence type="ECO:0000256" key="1">
    <source>
        <dbReference type="ARBA" id="ARBA00004842"/>
    </source>
</evidence>
<dbReference type="Gene3D" id="3.40.50.300">
    <property type="entry name" value="P-loop containing nucleotide triphosphate hydrolases"/>
    <property type="match status" value="1"/>
</dbReference>
<feature type="binding site" evidence="11">
    <location>
        <begin position="16"/>
        <end position="21"/>
    </location>
    <ligand>
        <name>ATP</name>
        <dbReference type="ChEBI" id="CHEBI:30616"/>
    </ligand>
</feature>
<dbReference type="GO" id="GO:0009073">
    <property type="term" value="P:aromatic amino acid family biosynthetic process"/>
    <property type="evidence" value="ECO:0007669"/>
    <property type="project" value="UniProtKB-KW"/>
</dbReference>
<dbReference type="InterPro" id="IPR031322">
    <property type="entry name" value="Shikimate/glucono_kinase"/>
</dbReference>
<dbReference type="EC" id="2.7.1.71" evidence="3 11"/>
<keyword evidence="13" id="KW-1185">Reference proteome</keyword>
<dbReference type="RefSeq" id="WP_152912480.1">
    <property type="nucleotide sequence ID" value="NZ_LFTY01000002.1"/>
</dbReference>
<comment type="cofactor">
    <cofactor evidence="11">
        <name>Mg(2+)</name>
        <dbReference type="ChEBI" id="CHEBI:18420"/>
    </cofactor>
    <text evidence="11">Binds 1 Mg(2+) ion per subunit.</text>
</comment>
<dbReference type="InterPro" id="IPR000623">
    <property type="entry name" value="Shikimate_kinase/TSH1"/>
</dbReference>
<dbReference type="Pfam" id="PF01202">
    <property type="entry name" value="SKI"/>
    <property type="match status" value="1"/>
</dbReference>
<dbReference type="GO" id="GO:0009423">
    <property type="term" value="P:chorismate biosynthetic process"/>
    <property type="evidence" value="ECO:0007669"/>
    <property type="project" value="UniProtKB-UniRule"/>
</dbReference>
<dbReference type="PRINTS" id="PR01100">
    <property type="entry name" value="SHIKIMTKNASE"/>
</dbReference>
<comment type="pathway">
    <text evidence="1 11">Metabolic intermediate biosynthesis; chorismate biosynthesis; chorismate from D-erythrose 4-phosphate and phosphoenolpyruvate: step 5/7.</text>
</comment>
<keyword evidence="7 11" id="KW-0418">Kinase</keyword>
<comment type="caution">
    <text evidence="12">The sequence shown here is derived from an EMBL/GenBank/DDBJ whole genome shotgun (WGS) entry which is preliminary data.</text>
</comment>
<reference evidence="12 13" key="1">
    <citation type="submission" date="2015-06" db="EMBL/GenBank/DDBJ databases">
        <title>Draft genome sequence of an Alphaproteobacteria species associated to the Mediterranean sponge Oscarella lobularis.</title>
        <authorList>
            <person name="Jourda C."/>
            <person name="Santini S."/>
            <person name="Claverie J.-M."/>
        </authorList>
    </citation>
    <scope>NUCLEOTIDE SEQUENCE [LARGE SCALE GENOMIC DNA]</scope>
    <source>
        <strain evidence="12">IGS</strain>
    </source>
</reference>
<evidence type="ECO:0000256" key="5">
    <source>
        <dbReference type="ARBA" id="ARBA00022679"/>
    </source>
</evidence>
<keyword evidence="6 11" id="KW-0547">Nucleotide-binding</keyword>
<dbReference type="PANTHER" id="PTHR21087:SF16">
    <property type="entry name" value="SHIKIMATE KINASE 1, CHLOROPLASTIC"/>
    <property type="match status" value="1"/>
</dbReference>
<feature type="binding site" evidence="11">
    <location>
        <position position="38"/>
    </location>
    <ligand>
        <name>substrate</name>
    </ligand>
</feature>
<dbReference type="GO" id="GO:0000287">
    <property type="term" value="F:magnesium ion binding"/>
    <property type="evidence" value="ECO:0007669"/>
    <property type="project" value="UniProtKB-UniRule"/>
</dbReference>
<name>A0A0J9GUE3_9RHOB</name>
<comment type="catalytic activity">
    <reaction evidence="10 11">
        <text>shikimate + ATP = 3-phosphoshikimate + ADP + H(+)</text>
        <dbReference type="Rhea" id="RHEA:13121"/>
        <dbReference type="ChEBI" id="CHEBI:15378"/>
        <dbReference type="ChEBI" id="CHEBI:30616"/>
        <dbReference type="ChEBI" id="CHEBI:36208"/>
        <dbReference type="ChEBI" id="CHEBI:145989"/>
        <dbReference type="ChEBI" id="CHEBI:456216"/>
        <dbReference type="EC" id="2.7.1.71"/>
    </reaction>
</comment>
<evidence type="ECO:0000256" key="8">
    <source>
        <dbReference type="ARBA" id="ARBA00022840"/>
    </source>
</evidence>
<dbReference type="EMBL" id="LFTY01000002">
    <property type="protein sequence ID" value="KMW57203.1"/>
    <property type="molecule type" value="Genomic_DNA"/>
</dbReference>
<protein>
    <recommendedName>
        <fullName evidence="3 11">Shikimate kinase</fullName>
        <shortName evidence="11">SK</shortName>
        <ecNumber evidence="3 11">2.7.1.71</ecNumber>
    </recommendedName>
</protein>
<evidence type="ECO:0000256" key="9">
    <source>
        <dbReference type="ARBA" id="ARBA00023141"/>
    </source>
</evidence>
<feature type="binding site" evidence="11">
    <location>
        <position position="84"/>
    </location>
    <ligand>
        <name>substrate</name>
    </ligand>
</feature>
<keyword evidence="4 11" id="KW-0028">Amino-acid biosynthesis</keyword>
<evidence type="ECO:0000256" key="6">
    <source>
        <dbReference type="ARBA" id="ARBA00022741"/>
    </source>
</evidence>
<evidence type="ECO:0000313" key="12">
    <source>
        <dbReference type="EMBL" id="KMW57203.1"/>
    </source>
</evidence>
<keyword evidence="5 11" id="KW-0808">Transferase</keyword>
<sequence length="182" mass="20262">MTYLLKKTAVLVGMMGSGKTAVGSAVARMLNVAFLDSDVELVRAANMTIPEIFERDGEPFFRDKEAQVIARLLETQTGILSTGGGAFMTPGNRETISQLGVSVWLRADLELLWNRVRHKTTRPLLRTDNPRKTLSEIKSEREPIYALADLAVDADPSYSIEEMAQKVIEVLLTRPDVLERKT</sequence>
<dbReference type="InterPro" id="IPR027417">
    <property type="entry name" value="P-loop_NTPase"/>
</dbReference>
<dbReference type="STRING" id="1675527.AIOL_002164"/>
<proteinExistence type="inferred from homology"/>
<dbReference type="SUPFAM" id="SSF52540">
    <property type="entry name" value="P-loop containing nucleoside triphosphate hydrolases"/>
    <property type="match status" value="1"/>
</dbReference>
<feature type="binding site" evidence="11">
    <location>
        <position position="122"/>
    </location>
    <ligand>
        <name>ATP</name>
        <dbReference type="ChEBI" id="CHEBI:30616"/>
    </ligand>
</feature>
<feature type="binding site" evidence="11">
    <location>
        <position position="141"/>
    </location>
    <ligand>
        <name>substrate</name>
    </ligand>
</feature>
<dbReference type="GO" id="GO:0008652">
    <property type="term" value="P:amino acid biosynthetic process"/>
    <property type="evidence" value="ECO:0007669"/>
    <property type="project" value="UniProtKB-KW"/>
</dbReference>
<keyword evidence="11" id="KW-0460">Magnesium</keyword>
<comment type="subcellular location">
    <subcellularLocation>
        <location evidence="11">Cytoplasm</location>
    </subcellularLocation>
</comment>
<dbReference type="PROSITE" id="PS01128">
    <property type="entry name" value="SHIKIMATE_KINASE"/>
    <property type="match status" value="1"/>
</dbReference>
<keyword evidence="8 11" id="KW-0067">ATP-binding</keyword>
<evidence type="ECO:0000256" key="7">
    <source>
        <dbReference type="ARBA" id="ARBA00022777"/>
    </source>
</evidence>
<gene>
    <name evidence="11" type="primary">aroK</name>
    <name evidence="12" type="ORF">AIOL_002164</name>
</gene>
<dbReference type="InterPro" id="IPR023000">
    <property type="entry name" value="Shikimate_kinase_CS"/>
</dbReference>
<evidence type="ECO:0000256" key="4">
    <source>
        <dbReference type="ARBA" id="ARBA00022605"/>
    </source>
</evidence>
<evidence type="ECO:0000256" key="2">
    <source>
        <dbReference type="ARBA" id="ARBA00006997"/>
    </source>
</evidence>
<comment type="caution">
    <text evidence="11">Lacks conserved residue(s) required for the propagation of feature annotation.</text>
</comment>
<dbReference type="Proteomes" id="UP000037178">
    <property type="component" value="Unassembled WGS sequence"/>
</dbReference>
<dbReference type="GO" id="GO:0005829">
    <property type="term" value="C:cytosol"/>
    <property type="evidence" value="ECO:0007669"/>
    <property type="project" value="TreeGrafter"/>
</dbReference>
<keyword evidence="11" id="KW-0479">Metal-binding</keyword>
<organism evidence="12 13">
    <name type="scientific">Candidatus Rhodobacter oscarellae</name>
    <dbReference type="NCBI Taxonomy" id="1675527"/>
    <lineage>
        <taxon>Bacteria</taxon>
        <taxon>Pseudomonadati</taxon>
        <taxon>Pseudomonadota</taxon>
        <taxon>Alphaproteobacteria</taxon>
        <taxon>Rhodobacterales</taxon>
        <taxon>Rhodobacter group</taxon>
        <taxon>Rhodobacter</taxon>
    </lineage>
</organism>